<dbReference type="GO" id="GO:0005737">
    <property type="term" value="C:cytoplasm"/>
    <property type="evidence" value="ECO:0007669"/>
    <property type="project" value="UniProtKB-SubCell"/>
</dbReference>
<evidence type="ECO:0000256" key="1">
    <source>
        <dbReference type="ARBA" id="ARBA00001974"/>
    </source>
</evidence>
<proteinExistence type="inferred from homology"/>
<gene>
    <name evidence="11" type="ORF">BaRGS_00013804</name>
</gene>
<dbReference type="InterPro" id="IPR036188">
    <property type="entry name" value="FAD/NAD-bd_sf"/>
</dbReference>
<evidence type="ECO:0000313" key="12">
    <source>
        <dbReference type="Proteomes" id="UP001519460"/>
    </source>
</evidence>
<evidence type="ECO:0000256" key="5">
    <source>
        <dbReference type="ARBA" id="ARBA00022630"/>
    </source>
</evidence>
<evidence type="ECO:0000256" key="6">
    <source>
        <dbReference type="ARBA" id="ARBA00022827"/>
    </source>
</evidence>
<dbReference type="PANTHER" id="PTHR10742:SF405">
    <property type="entry name" value="PEROXISOMAL N(1)-ACETYL-SPERMINE_SPERMIDINE OXIDASE"/>
    <property type="match status" value="1"/>
</dbReference>
<dbReference type="AlphaFoldDB" id="A0ABD0L6C1"/>
<evidence type="ECO:0000256" key="8">
    <source>
        <dbReference type="SAM" id="MobiDB-lite"/>
    </source>
</evidence>
<evidence type="ECO:0000256" key="9">
    <source>
        <dbReference type="SAM" id="SignalP"/>
    </source>
</evidence>
<accession>A0ABD0L6C1</accession>
<sequence>MAVPCVFGCLAVIATALTSAAGQPLRAWTLGPITTGQVRGATRVYVNLLTRGYRPALPVPLPASRPRLCIHPLYTHTEGIHGVYQQCELLLQYYSALKQRSLPHLVENCCSVSEVGGSQNGPPGGRRQASTTSAPDYWRRSRVRVHRVIGHSGRRPCVDGHLDVLLTRWGTNQLARGSYSFVAVGSSQQDVVELGKPLKSKNAAKPNLLFAGEATHPKFYSTTHGALLTGYREANRLIKMYSPDSAEEESDDNNDEN</sequence>
<dbReference type="InterPro" id="IPR002937">
    <property type="entry name" value="Amino_oxidase"/>
</dbReference>
<keyword evidence="4" id="KW-0963">Cytoplasm</keyword>
<dbReference type="Pfam" id="PF01593">
    <property type="entry name" value="Amino_oxidase"/>
    <property type="match status" value="1"/>
</dbReference>
<dbReference type="PANTHER" id="PTHR10742">
    <property type="entry name" value="FLAVIN MONOAMINE OXIDASE"/>
    <property type="match status" value="1"/>
</dbReference>
<organism evidence="11 12">
    <name type="scientific">Batillaria attramentaria</name>
    <dbReference type="NCBI Taxonomy" id="370345"/>
    <lineage>
        <taxon>Eukaryota</taxon>
        <taxon>Metazoa</taxon>
        <taxon>Spiralia</taxon>
        <taxon>Lophotrochozoa</taxon>
        <taxon>Mollusca</taxon>
        <taxon>Gastropoda</taxon>
        <taxon>Caenogastropoda</taxon>
        <taxon>Sorbeoconcha</taxon>
        <taxon>Cerithioidea</taxon>
        <taxon>Batillariidae</taxon>
        <taxon>Batillaria</taxon>
    </lineage>
</organism>
<feature type="region of interest" description="Disordered" evidence="8">
    <location>
        <begin position="115"/>
        <end position="134"/>
    </location>
</feature>
<dbReference type="SUPFAM" id="SSF51905">
    <property type="entry name" value="FAD/NAD(P)-binding domain"/>
    <property type="match status" value="1"/>
</dbReference>
<comment type="cofactor">
    <cofactor evidence="1">
        <name>FAD</name>
        <dbReference type="ChEBI" id="CHEBI:57692"/>
    </cofactor>
</comment>
<evidence type="ECO:0000256" key="3">
    <source>
        <dbReference type="ARBA" id="ARBA00005995"/>
    </source>
</evidence>
<dbReference type="Gene3D" id="3.50.50.60">
    <property type="entry name" value="FAD/NAD(P)-binding domain"/>
    <property type="match status" value="1"/>
</dbReference>
<dbReference type="Proteomes" id="UP001519460">
    <property type="component" value="Unassembled WGS sequence"/>
</dbReference>
<dbReference type="Gene3D" id="3.90.660.10">
    <property type="match status" value="1"/>
</dbReference>
<evidence type="ECO:0000259" key="10">
    <source>
        <dbReference type="Pfam" id="PF01593"/>
    </source>
</evidence>
<keyword evidence="5" id="KW-0285">Flavoprotein</keyword>
<evidence type="ECO:0000256" key="2">
    <source>
        <dbReference type="ARBA" id="ARBA00004496"/>
    </source>
</evidence>
<protein>
    <recommendedName>
        <fullName evidence="10">Amine oxidase domain-containing protein</fullName>
    </recommendedName>
</protein>
<name>A0ABD0L6C1_9CAEN</name>
<evidence type="ECO:0000313" key="11">
    <source>
        <dbReference type="EMBL" id="KAK7494925.1"/>
    </source>
</evidence>
<feature type="chain" id="PRO_5044810460" description="Amine oxidase domain-containing protein" evidence="9">
    <location>
        <begin position="23"/>
        <end position="257"/>
    </location>
</feature>
<comment type="caution">
    <text evidence="11">The sequence shown here is derived from an EMBL/GenBank/DDBJ whole genome shotgun (WGS) entry which is preliminary data.</text>
</comment>
<comment type="similarity">
    <text evidence="3">Belongs to the flavin monoamine oxidase family.</text>
</comment>
<keyword evidence="7" id="KW-0560">Oxidoreductase</keyword>
<comment type="subcellular location">
    <subcellularLocation>
        <location evidence="2">Cytoplasm</location>
    </subcellularLocation>
</comment>
<evidence type="ECO:0000256" key="7">
    <source>
        <dbReference type="ARBA" id="ARBA00023002"/>
    </source>
</evidence>
<dbReference type="InterPro" id="IPR050281">
    <property type="entry name" value="Flavin_monoamine_oxidase"/>
</dbReference>
<dbReference type="EMBL" id="JACVVK020000079">
    <property type="protein sequence ID" value="KAK7494925.1"/>
    <property type="molecule type" value="Genomic_DNA"/>
</dbReference>
<dbReference type="GO" id="GO:0016491">
    <property type="term" value="F:oxidoreductase activity"/>
    <property type="evidence" value="ECO:0007669"/>
    <property type="project" value="UniProtKB-KW"/>
</dbReference>
<keyword evidence="9" id="KW-0732">Signal</keyword>
<feature type="domain" description="Amine oxidase" evidence="10">
    <location>
        <begin position="148"/>
        <end position="238"/>
    </location>
</feature>
<evidence type="ECO:0000256" key="4">
    <source>
        <dbReference type="ARBA" id="ARBA00022490"/>
    </source>
</evidence>
<keyword evidence="6" id="KW-0274">FAD</keyword>
<feature type="signal peptide" evidence="9">
    <location>
        <begin position="1"/>
        <end position="22"/>
    </location>
</feature>
<keyword evidence="12" id="KW-1185">Reference proteome</keyword>
<reference evidence="11 12" key="1">
    <citation type="journal article" date="2023" name="Sci. Data">
        <title>Genome assembly of the Korean intertidal mud-creeper Batillaria attramentaria.</title>
        <authorList>
            <person name="Patra A.K."/>
            <person name="Ho P.T."/>
            <person name="Jun S."/>
            <person name="Lee S.J."/>
            <person name="Kim Y."/>
            <person name="Won Y.J."/>
        </authorList>
    </citation>
    <scope>NUCLEOTIDE SEQUENCE [LARGE SCALE GENOMIC DNA]</scope>
    <source>
        <strain evidence="11">Wonlab-2016</strain>
    </source>
</reference>